<dbReference type="EMBL" id="AHFK01000001">
    <property type="protein sequence ID" value="EOQ22602.1"/>
    <property type="molecule type" value="Genomic_DNA"/>
</dbReference>
<organism evidence="1 2">
    <name type="scientific">Bacillus cereus VD184</name>
    <dbReference type="NCBI Taxonomy" id="1053242"/>
    <lineage>
        <taxon>Bacteria</taxon>
        <taxon>Bacillati</taxon>
        <taxon>Bacillota</taxon>
        <taxon>Bacilli</taxon>
        <taxon>Bacillales</taxon>
        <taxon>Bacillaceae</taxon>
        <taxon>Bacillus</taxon>
        <taxon>Bacillus cereus group</taxon>
    </lineage>
</organism>
<evidence type="ECO:0000313" key="2">
    <source>
        <dbReference type="Proteomes" id="UP000014028"/>
    </source>
</evidence>
<evidence type="ECO:0000313" key="1">
    <source>
        <dbReference type="EMBL" id="EOQ22602.1"/>
    </source>
</evidence>
<name>A0A9W5VVJ3_BACCE</name>
<gene>
    <name evidence="1" type="ORF">IKC_06366</name>
</gene>
<proteinExistence type="predicted"/>
<protein>
    <submittedName>
        <fullName evidence="1">Uncharacterized protein</fullName>
    </submittedName>
</protein>
<dbReference type="Proteomes" id="UP000014028">
    <property type="component" value="Unassembled WGS sequence"/>
</dbReference>
<reference evidence="1 2" key="1">
    <citation type="submission" date="2012-12" db="EMBL/GenBank/DDBJ databases">
        <title>The Genome Sequence of Bacillus cereus VD184.</title>
        <authorList>
            <consortium name="The Broad Institute Genome Sequencing Platform"/>
            <consortium name="The Broad Institute Genome Sequencing Center for Infectious Disease"/>
            <person name="Feldgarden M."/>
            <person name="Van der Auwera G.A."/>
            <person name="Mahillon J."/>
            <person name="Duprez V."/>
            <person name="Timmery S."/>
            <person name="Mattelet C."/>
            <person name="Dierick K."/>
            <person name="Sun M."/>
            <person name="Yu Z."/>
            <person name="Zhu L."/>
            <person name="Hu X."/>
            <person name="Shank E.B."/>
            <person name="Swiecicka I."/>
            <person name="Hansen B.M."/>
            <person name="Andrup L."/>
            <person name="Walker B."/>
            <person name="Young S.K."/>
            <person name="Zeng Q."/>
            <person name="Gargeya S."/>
            <person name="Fitzgerald M."/>
            <person name="Haas B."/>
            <person name="Abouelleil A."/>
            <person name="Alvarado L."/>
            <person name="Arachchi H.M."/>
            <person name="Berlin A.M."/>
            <person name="Chapman S.B."/>
            <person name="Dewar J."/>
            <person name="Goldberg J."/>
            <person name="Griggs A."/>
            <person name="Gujja S."/>
            <person name="Hansen M."/>
            <person name="Howarth C."/>
            <person name="Imamovic A."/>
            <person name="Larimer J."/>
            <person name="McCowan C."/>
            <person name="Murphy C."/>
            <person name="Neiman D."/>
            <person name="Pearson M."/>
            <person name="Priest M."/>
            <person name="Roberts A."/>
            <person name="Saif S."/>
            <person name="Shea T."/>
            <person name="Sisk P."/>
            <person name="Sykes S."/>
            <person name="Wortman J."/>
            <person name="Nusbaum C."/>
            <person name="Birren B."/>
        </authorList>
    </citation>
    <scope>NUCLEOTIDE SEQUENCE [LARGE SCALE GENOMIC DNA]</scope>
    <source>
        <strain evidence="1 2">VD184</strain>
    </source>
</reference>
<comment type="caution">
    <text evidence="1">The sequence shown here is derived from an EMBL/GenBank/DDBJ whole genome shotgun (WGS) entry which is preliminary data.</text>
</comment>
<accession>A0A9W5VVJ3</accession>
<dbReference type="AlphaFoldDB" id="A0A9W5VVJ3"/>
<sequence>MTNKEVMVRKVSDLTNVNKEVMNICNYSATICWEL</sequence>